<dbReference type="PANTHER" id="PTHR11945:SF629">
    <property type="entry name" value="OS02G0164450 PROTEIN"/>
    <property type="match status" value="1"/>
</dbReference>
<evidence type="ECO:0000256" key="4">
    <source>
        <dbReference type="ARBA" id="ARBA00023163"/>
    </source>
</evidence>
<dbReference type="PRINTS" id="PR00404">
    <property type="entry name" value="MADSDOMAIN"/>
</dbReference>
<dbReference type="SMART" id="SM00432">
    <property type="entry name" value="MADS"/>
    <property type="match status" value="1"/>
</dbReference>
<accession>A0AAW1VP30</accession>
<proteinExistence type="predicted"/>
<keyword evidence="3" id="KW-0238">DNA-binding</keyword>
<dbReference type="GO" id="GO:0045944">
    <property type="term" value="P:positive regulation of transcription by RNA polymerase II"/>
    <property type="evidence" value="ECO:0007669"/>
    <property type="project" value="InterPro"/>
</dbReference>
<dbReference type="PANTHER" id="PTHR11945">
    <property type="entry name" value="MADS BOX PROTEIN"/>
    <property type="match status" value="1"/>
</dbReference>
<dbReference type="GO" id="GO:0005634">
    <property type="term" value="C:nucleus"/>
    <property type="evidence" value="ECO:0007669"/>
    <property type="project" value="UniProtKB-SubCell"/>
</dbReference>
<dbReference type="Gene3D" id="6.10.140.920">
    <property type="match status" value="1"/>
</dbReference>
<dbReference type="CDD" id="cd00265">
    <property type="entry name" value="MADS_MEF2_like"/>
    <property type="match status" value="1"/>
</dbReference>
<dbReference type="InterPro" id="IPR033896">
    <property type="entry name" value="MEF2-like_N"/>
</dbReference>
<dbReference type="Pfam" id="PF00319">
    <property type="entry name" value="SRF-TF"/>
    <property type="match status" value="1"/>
</dbReference>
<evidence type="ECO:0000313" key="8">
    <source>
        <dbReference type="Proteomes" id="UP001457282"/>
    </source>
</evidence>
<comment type="subcellular location">
    <subcellularLocation>
        <location evidence="1">Nucleus</location>
    </subcellularLocation>
</comment>
<feature type="domain" description="MADS-box" evidence="6">
    <location>
        <begin position="10"/>
        <end position="70"/>
    </location>
</feature>
<keyword evidence="4" id="KW-0804">Transcription</keyword>
<dbReference type="SUPFAM" id="SSF55455">
    <property type="entry name" value="SRF-like"/>
    <property type="match status" value="1"/>
</dbReference>
<protein>
    <recommendedName>
        <fullName evidence="6">MADS-box domain-containing protein</fullName>
    </recommendedName>
</protein>
<sequence>MMRKTNKSSQGRQKIPIAKIAKRTNLQVTFSKRRSGLFKKASELCTLCGVEVAIIVFSPAKKPYSFGHPEVDSLLDRFLARNPNFNISLADSSLQLGKAHKNASAHELNMQLTRISNQVEGERKRGESLDKMSKASECWWENPVDELGLDELQILKAAMEDLKKNVNDQANRIWLESSNTTTGNNSAPFFVMNNAHHLFESSPSSDQVGSGSIIIPSAYDIGFAGNIGLF</sequence>
<keyword evidence="8" id="KW-1185">Reference proteome</keyword>
<keyword evidence="5" id="KW-0539">Nucleus</keyword>
<name>A0AAW1VP30_RUBAR</name>
<dbReference type="InterPro" id="IPR002100">
    <property type="entry name" value="TF_MADSbox"/>
</dbReference>
<gene>
    <name evidence="7" type="ORF">M0R45_000522</name>
</gene>
<evidence type="ECO:0000259" key="6">
    <source>
        <dbReference type="PROSITE" id="PS50066"/>
    </source>
</evidence>
<evidence type="ECO:0000256" key="5">
    <source>
        <dbReference type="ARBA" id="ARBA00023242"/>
    </source>
</evidence>
<reference evidence="7 8" key="1">
    <citation type="journal article" date="2023" name="G3 (Bethesda)">
        <title>A chromosome-length genome assembly and annotation of blackberry (Rubus argutus, cv. 'Hillquist').</title>
        <authorList>
            <person name="Bruna T."/>
            <person name="Aryal R."/>
            <person name="Dudchenko O."/>
            <person name="Sargent D.J."/>
            <person name="Mead D."/>
            <person name="Buti M."/>
            <person name="Cavallini A."/>
            <person name="Hytonen T."/>
            <person name="Andres J."/>
            <person name="Pham M."/>
            <person name="Weisz D."/>
            <person name="Mascagni F."/>
            <person name="Usai G."/>
            <person name="Natali L."/>
            <person name="Bassil N."/>
            <person name="Fernandez G.E."/>
            <person name="Lomsadze A."/>
            <person name="Armour M."/>
            <person name="Olukolu B."/>
            <person name="Poorten T."/>
            <person name="Britton C."/>
            <person name="Davik J."/>
            <person name="Ashrafi H."/>
            <person name="Aiden E.L."/>
            <person name="Borodovsky M."/>
            <person name="Worthington M."/>
        </authorList>
    </citation>
    <scope>NUCLEOTIDE SEQUENCE [LARGE SCALE GENOMIC DNA]</scope>
    <source>
        <strain evidence="7">PI 553951</strain>
    </source>
</reference>
<dbReference type="GO" id="GO:0000981">
    <property type="term" value="F:DNA-binding transcription factor activity, RNA polymerase II-specific"/>
    <property type="evidence" value="ECO:0007669"/>
    <property type="project" value="TreeGrafter"/>
</dbReference>
<dbReference type="GO" id="GO:0000978">
    <property type="term" value="F:RNA polymerase II cis-regulatory region sequence-specific DNA binding"/>
    <property type="evidence" value="ECO:0007669"/>
    <property type="project" value="TreeGrafter"/>
</dbReference>
<dbReference type="Proteomes" id="UP001457282">
    <property type="component" value="Unassembled WGS sequence"/>
</dbReference>
<dbReference type="EMBL" id="JBEDUW010000180">
    <property type="protein sequence ID" value="KAK9904630.1"/>
    <property type="molecule type" value="Genomic_DNA"/>
</dbReference>
<dbReference type="Gene3D" id="3.40.1810.10">
    <property type="entry name" value="Transcription factor, MADS-box"/>
    <property type="match status" value="1"/>
</dbReference>
<dbReference type="FunFam" id="3.40.1810.10:FF:000006">
    <property type="entry name" value="Agamous-like MADS-box protein AGL62"/>
    <property type="match status" value="1"/>
</dbReference>
<dbReference type="AlphaFoldDB" id="A0AAW1VP30"/>
<evidence type="ECO:0000256" key="2">
    <source>
        <dbReference type="ARBA" id="ARBA00023015"/>
    </source>
</evidence>
<keyword evidence="2" id="KW-0805">Transcription regulation</keyword>
<evidence type="ECO:0000256" key="3">
    <source>
        <dbReference type="ARBA" id="ARBA00023125"/>
    </source>
</evidence>
<evidence type="ECO:0000256" key="1">
    <source>
        <dbReference type="ARBA" id="ARBA00004123"/>
    </source>
</evidence>
<dbReference type="InterPro" id="IPR036879">
    <property type="entry name" value="TF_MADSbox_sf"/>
</dbReference>
<organism evidence="7 8">
    <name type="scientific">Rubus argutus</name>
    <name type="common">Southern blackberry</name>
    <dbReference type="NCBI Taxonomy" id="59490"/>
    <lineage>
        <taxon>Eukaryota</taxon>
        <taxon>Viridiplantae</taxon>
        <taxon>Streptophyta</taxon>
        <taxon>Embryophyta</taxon>
        <taxon>Tracheophyta</taxon>
        <taxon>Spermatophyta</taxon>
        <taxon>Magnoliopsida</taxon>
        <taxon>eudicotyledons</taxon>
        <taxon>Gunneridae</taxon>
        <taxon>Pentapetalae</taxon>
        <taxon>rosids</taxon>
        <taxon>fabids</taxon>
        <taxon>Rosales</taxon>
        <taxon>Rosaceae</taxon>
        <taxon>Rosoideae</taxon>
        <taxon>Rosoideae incertae sedis</taxon>
        <taxon>Rubus</taxon>
    </lineage>
</organism>
<dbReference type="PROSITE" id="PS50066">
    <property type="entry name" value="MADS_BOX_2"/>
    <property type="match status" value="1"/>
</dbReference>
<comment type="caution">
    <text evidence="7">The sequence shown here is derived from an EMBL/GenBank/DDBJ whole genome shotgun (WGS) entry which is preliminary data.</text>
</comment>
<dbReference type="GO" id="GO:0046983">
    <property type="term" value="F:protein dimerization activity"/>
    <property type="evidence" value="ECO:0007669"/>
    <property type="project" value="InterPro"/>
</dbReference>
<evidence type="ECO:0000313" key="7">
    <source>
        <dbReference type="EMBL" id="KAK9904630.1"/>
    </source>
</evidence>